<evidence type="ECO:0000313" key="3">
    <source>
        <dbReference type="EMBL" id="AJY47899.1"/>
    </source>
</evidence>
<dbReference type="InterPro" id="IPR003423">
    <property type="entry name" value="OMP_efflux"/>
</dbReference>
<keyword evidence="2" id="KW-0204">Cytolysis</keyword>
<dbReference type="GO" id="GO:0031640">
    <property type="term" value="P:killing of cells of another organism"/>
    <property type="evidence" value="ECO:0007669"/>
    <property type="project" value="UniProtKB-KW"/>
</dbReference>
<keyword evidence="2" id="KW-0813">Transport</keyword>
<dbReference type="Gene3D" id="1.20.1600.10">
    <property type="entry name" value="Outer membrane efflux proteins (OEP)"/>
    <property type="match status" value="1"/>
</dbReference>
<comment type="subcellular location">
    <subcellularLocation>
        <location evidence="2">Cell outer membrane</location>
        <topology evidence="2">Peripheral membrane protein</topology>
    </subcellularLocation>
</comment>
<evidence type="ECO:0000256" key="1">
    <source>
        <dbReference type="ARBA" id="ARBA00007613"/>
    </source>
</evidence>
<dbReference type="PANTHER" id="PTHR30203">
    <property type="entry name" value="OUTER MEMBRANE CATION EFFLUX PROTEIN"/>
    <property type="match status" value="1"/>
</dbReference>
<comment type="function">
    <text evidence="2">CyaE is necessary for transport of calmodulin-sensitive adenylate cyclase-hemolysin (cyclolysin).</text>
</comment>
<dbReference type="SUPFAM" id="SSF56954">
    <property type="entry name" value="Outer membrane efflux proteins (OEP)"/>
    <property type="match status" value="1"/>
</dbReference>
<dbReference type="STRING" id="1486262.TM49_03570"/>
<keyword evidence="4" id="KW-1185">Reference proteome</keyword>
<dbReference type="InterPro" id="IPR010131">
    <property type="entry name" value="MdtP/NodT-like"/>
</dbReference>
<dbReference type="PATRIC" id="fig|1486262.3.peg.727"/>
<dbReference type="InterPro" id="IPR028351">
    <property type="entry name" value="CyaE"/>
</dbReference>
<evidence type="ECO:0000313" key="4">
    <source>
        <dbReference type="Proteomes" id="UP000032611"/>
    </source>
</evidence>
<dbReference type="AlphaFoldDB" id="A0A0D5LUJ7"/>
<evidence type="ECO:0000256" key="2">
    <source>
        <dbReference type="PIRNR" id="PIRNR001892"/>
    </source>
</evidence>
<protein>
    <recommendedName>
        <fullName evidence="2">Protein CyaE</fullName>
    </recommendedName>
</protein>
<dbReference type="GO" id="GO:0009279">
    <property type="term" value="C:cell outer membrane"/>
    <property type="evidence" value="ECO:0007669"/>
    <property type="project" value="UniProtKB-SubCell"/>
</dbReference>
<gene>
    <name evidence="3" type="ORF">TM49_03570</name>
</gene>
<dbReference type="HOGENOM" id="CLU_012817_10_2_5"/>
<dbReference type="Pfam" id="PF02321">
    <property type="entry name" value="OEP"/>
    <property type="match status" value="2"/>
</dbReference>
<organism evidence="3 4">
    <name type="scientific">Martelella endophytica</name>
    <dbReference type="NCBI Taxonomy" id="1486262"/>
    <lineage>
        <taxon>Bacteria</taxon>
        <taxon>Pseudomonadati</taxon>
        <taxon>Pseudomonadota</taxon>
        <taxon>Alphaproteobacteria</taxon>
        <taxon>Hyphomicrobiales</taxon>
        <taxon>Aurantimonadaceae</taxon>
        <taxon>Martelella</taxon>
    </lineage>
</organism>
<accession>A0A0D5LUJ7</accession>
<sequence length="451" mass="46954">MDGATSLRASAEAEGALAISRPEVDESRNYGLPELIDLAQRSNPTTRAAWEDARRAAVAVGMAEATYLPFITANVLAGTGTNTSPLPIPVGGSSYFDTNIDGVAPFIALQWLAFDFGGRSAAVSAAEELSLAANYKFNAAHQQLIFQVTAAYHQYNAARMHQRVAVQSLGNARTLADAVNAKRKAGLATSVEVAQAEQLVAQGEFRVVQSKGDEDDAYQALLAAVGISPMVNLKVRSNDNRRLPSSVQTPIATMIDLALARRPDILAGYAAVKASQSGVDVTRATFMPKIGVYGTLSTYSANATVRGLPTANASGVNGNVFVGLTFPLYDGGMREAAMKEAESRAATASSDFERLKDAAAREIVVASNGLTSAIASHNAAVKMVNAADRTYDAALEAYKNGVGTVTAAAAAEADLANARMAEGDAREASFAAAANLAFVLGNSMASPGRVP</sequence>
<dbReference type="Proteomes" id="UP000032611">
    <property type="component" value="Chromosome"/>
</dbReference>
<keyword evidence="2" id="KW-0354">Hemolysis</keyword>
<comment type="similarity">
    <text evidence="1 2">Belongs to the outer membrane factor (OMF) (TC 1.B.17) family.</text>
</comment>
<dbReference type="GO" id="GO:0015562">
    <property type="term" value="F:efflux transmembrane transporter activity"/>
    <property type="evidence" value="ECO:0007669"/>
    <property type="project" value="InterPro"/>
</dbReference>
<proteinExistence type="inferred from homology"/>
<dbReference type="PANTHER" id="PTHR30203:SF29">
    <property type="entry name" value="PROTEIN CYAE"/>
    <property type="match status" value="1"/>
</dbReference>
<dbReference type="PIRSF" id="PIRSF001892">
    <property type="entry name" value="CyaE"/>
    <property type="match status" value="1"/>
</dbReference>
<dbReference type="EMBL" id="CP010803">
    <property type="protein sequence ID" value="AJY47899.1"/>
    <property type="molecule type" value="Genomic_DNA"/>
</dbReference>
<dbReference type="KEGG" id="mey:TM49_03570"/>
<name>A0A0D5LUJ7_MAREN</name>
<keyword evidence="2" id="KW-0998">Cell outer membrane</keyword>
<keyword evidence="2" id="KW-0472">Membrane</keyword>
<reference evidence="3 4" key="1">
    <citation type="journal article" date="2015" name="Genome Announc.">
        <title>Complete genome sequence of Martelella endophytica YC6887, which has antifungal activity associated with a halophyte.</title>
        <authorList>
            <person name="Khan A."/>
            <person name="Khan H."/>
            <person name="Chung E.J."/>
            <person name="Hossain M.T."/>
            <person name="Chung Y.R."/>
        </authorList>
    </citation>
    <scope>NUCLEOTIDE SEQUENCE [LARGE SCALE GENOMIC DNA]</scope>
    <source>
        <strain evidence="3">YC6887</strain>
    </source>
</reference>